<proteinExistence type="predicted"/>
<evidence type="ECO:0000259" key="1">
    <source>
        <dbReference type="Pfam" id="PF00710"/>
    </source>
</evidence>
<dbReference type="InterPro" id="IPR027474">
    <property type="entry name" value="L-asparaginase_N"/>
</dbReference>
<dbReference type="InterPro" id="IPR006034">
    <property type="entry name" value="Asparaginase/glutaminase-like"/>
</dbReference>
<dbReference type="PROSITE" id="PS51732">
    <property type="entry name" value="ASN_GLN_ASE_3"/>
    <property type="match status" value="1"/>
</dbReference>
<dbReference type="Proteomes" id="UP000789941">
    <property type="component" value="Unassembled WGS sequence"/>
</dbReference>
<dbReference type="SUPFAM" id="SSF53774">
    <property type="entry name" value="Glutaminase/Asparaginase"/>
    <property type="match status" value="2"/>
</dbReference>
<comment type="caution">
    <text evidence="2">The sequence shown here is derived from an EMBL/GenBank/DDBJ whole genome shotgun (WGS) entry which is preliminary data.</text>
</comment>
<dbReference type="Gene3D" id="3.40.50.1170">
    <property type="entry name" value="L-asparaginase, N-terminal domain"/>
    <property type="match status" value="2"/>
</dbReference>
<reference evidence="2 3" key="1">
    <citation type="submission" date="2019-08" db="EMBL/GenBank/DDBJ databases">
        <authorList>
            <person name="Vazquez-Campos X."/>
        </authorList>
    </citation>
    <scope>NUCLEOTIDE SEQUENCE [LARGE SCALE GENOMIC DNA]</scope>
    <source>
        <strain evidence="2">LFW-283_2</strain>
    </source>
</reference>
<dbReference type="InterPro" id="IPR036152">
    <property type="entry name" value="Asp/glu_Ase-like_sf"/>
</dbReference>
<dbReference type="EMBL" id="CABMJJ010000009">
    <property type="protein sequence ID" value="VVC03978.1"/>
    <property type="molecule type" value="Genomic_DNA"/>
</dbReference>
<dbReference type="InterPro" id="IPR037152">
    <property type="entry name" value="L-asparaginase_N_sf"/>
</dbReference>
<gene>
    <name evidence="2" type="ORF">LFW2832_00649</name>
</gene>
<feature type="domain" description="L-asparaginase N-terminal" evidence="1">
    <location>
        <begin position="219"/>
        <end position="375"/>
    </location>
</feature>
<protein>
    <recommendedName>
        <fullName evidence="1">L-asparaginase N-terminal domain-containing protein</fullName>
    </recommendedName>
</protein>
<evidence type="ECO:0000313" key="3">
    <source>
        <dbReference type="Proteomes" id="UP000789941"/>
    </source>
</evidence>
<dbReference type="PRINTS" id="PR00139">
    <property type="entry name" value="ASNGLNASE"/>
</dbReference>
<organism evidence="2 3">
    <name type="scientific">Candidatus Bilamarchaeum dharawalense</name>
    <dbReference type="NCBI Taxonomy" id="2885759"/>
    <lineage>
        <taxon>Archaea</taxon>
        <taxon>Candidatus Micrarchaeota</taxon>
        <taxon>Candidatus Micrarchaeia</taxon>
        <taxon>Candidatus Anstonellales</taxon>
        <taxon>Candidatus Bilamarchaeaceae</taxon>
        <taxon>Candidatus Bilamarchaeum</taxon>
    </lineage>
</organism>
<dbReference type="PANTHER" id="PTHR11707:SF28">
    <property type="entry name" value="60 KDA LYSOPHOSPHOLIPASE"/>
    <property type="match status" value="1"/>
</dbReference>
<feature type="domain" description="L-asparaginase N-terminal" evidence="1">
    <location>
        <begin position="34"/>
        <end position="192"/>
    </location>
</feature>
<sequence length="382" mass="42203">MKRSTVPTKTVASAGQAQAQLDALFSKFDKPNPVRLLTTGGTLEFVWDWAKDGLAMEKESVLPGYISGLQAHVPFNHTPICLKDSRELRQKDRRRIVEAVMDSPETNVLISHGCFTAPDTAEYLLDSLPAGHGKTVVIFGSKAPMKEFVLSDGPFNLGFATASSLALESGVYVAMDGRLFDARDVQVDAAKRFSERDDTATAQSRLERIFSQLNQPETVHLLRMGGTIESKWEPTKDTAVIDPSPLLQSYLERIRLQLQFAFTVVSLKDSREITYRDRKQLVAQVTESPHRAIIIPHGTYTMPDTAQFLNESLEAGHGKTIVLFGSMIPLNGFLPSDAPFNLGYAVATALVSKEGVYLAMNARLFHAEDVEKNRGKGRFEEA</sequence>
<dbReference type="GO" id="GO:0004067">
    <property type="term" value="F:asparaginase activity"/>
    <property type="evidence" value="ECO:0007669"/>
    <property type="project" value="UniProtKB-UniRule"/>
</dbReference>
<accession>A0A5E4LS58</accession>
<dbReference type="PANTHER" id="PTHR11707">
    <property type="entry name" value="L-ASPARAGINASE"/>
    <property type="match status" value="1"/>
</dbReference>
<name>A0A5E4LS58_9ARCH</name>
<dbReference type="AlphaFoldDB" id="A0A5E4LS58"/>
<dbReference type="Pfam" id="PF00710">
    <property type="entry name" value="Asparaginase"/>
    <property type="match status" value="2"/>
</dbReference>
<evidence type="ECO:0000313" key="2">
    <source>
        <dbReference type="EMBL" id="VVC03978.1"/>
    </source>
</evidence>